<evidence type="ECO:0000313" key="2">
    <source>
        <dbReference type="EMBL" id="ATV59609.1"/>
    </source>
</evidence>
<sequence length="187" mass="21560">MVELLTSGAMSNRMLLLIFASFFSIFPAMFLIFGIMIRRGQQNNISSYDGEVKGEIIEVLNSEKSAMFATYPIYQYEVNKHKYIVKPNFTFFNSSLDKKYHDSENVTCITYLNKHGGNTRTKYKAGESIIIKYDVEDPKNHEILNDKDKKFAYDSRRIVALLLMIFPLIFLIASFFIKGQAVFTQAN</sequence>
<reference evidence="2 3" key="1">
    <citation type="submission" date="2017-11" db="EMBL/GenBank/DDBJ databases">
        <title>Genome sequencing of Fusobacterium periodonticum KCOM 1261.</title>
        <authorList>
            <person name="Kook J.-K."/>
            <person name="Park S.-N."/>
            <person name="Lim Y.K."/>
        </authorList>
    </citation>
    <scope>NUCLEOTIDE SEQUENCE [LARGE SCALE GENOMIC DNA]</scope>
    <source>
        <strain evidence="2 3">KCOM 1261</strain>
    </source>
</reference>
<name>A0A2D3NW29_9FUSO</name>
<keyword evidence="1" id="KW-1133">Transmembrane helix</keyword>
<keyword evidence="1" id="KW-0472">Membrane</keyword>
<keyword evidence="1" id="KW-0812">Transmembrane</keyword>
<organism evidence="2 3">
    <name type="scientific">Fusobacterium pseudoperiodonticum</name>
    <dbReference type="NCBI Taxonomy" id="2663009"/>
    <lineage>
        <taxon>Bacteria</taxon>
        <taxon>Fusobacteriati</taxon>
        <taxon>Fusobacteriota</taxon>
        <taxon>Fusobacteriia</taxon>
        <taxon>Fusobacteriales</taxon>
        <taxon>Fusobacteriaceae</taxon>
        <taxon>Fusobacterium</taxon>
    </lineage>
</organism>
<dbReference type="EMBL" id="CP024699">
    <property type="protein sequence ID" value="ATV59609.1"/>
    <property type="molecule type" value="Genomic_DNA"/>
</dbReference>
<dbReference type="Proteomes" id="UP000230056">
    <property type="component" value="Chromosome"/>
</dbReference>
<evidence type="ECO:0000256" key="1">
    <source>
        <dbReference type="SAM" id="Phobius"/>
    </source>
</evidence>
<protein>
    <submittedName>
        <fullName evidence="2">DUF3592 domain-containing protein</fullName>
    </submittedName>
</protein>
<feature type="transmembrane region" description="Helical" evidence="1">
    <location>
        <begin position="158"/>
        <end position="177"/>
    </location>
</feature>
<feature type="transmembrane region" description="Helical" evidence="1">
    <location>
        <begin position="14"/>
        <end position="37"/>
    </location>
</feature>
<dbReference type="AlphaFoldDB" id="A0A2D3NW29"/>
<gene>
    <name evidence="2" type="ORF">CTM72_07700</name>
</gene>
<proteinExistence type="predicted"/>
<evidence type="ECO:0000313" key="3">
    <source>
        <dbReference type="Proteomes" id="UP000230056"/>
    </source>
</evidence>
<accession>A0A2D3NW29</accession>
<dbReference type="RefSeq" id="WP_100025019.1">
    <property type="nucleotide sequence ID" value="NZ_CP024699.1"/>
</dbReference>